<dbReference type="EMBL" id="DVLU01000065">
    <property type="protein sequence ID" value="HIT85579.1"/>
    <property type="molecule type" value="Genomic_DNA"/>
</dbReference>
<dbReference type="PROSITE" id="PS51747">
    <property type="entry name" value="CYT_DCMP_DEAMINASES_2"/>
    <property type="match status" value="1"/>
</dbReference>
<dbReference type="Pfam" id="PF00383">
    <property type="entry name" value="dCMP_cyt_deam_1"/>
    <property type="match status" value="1"/>
</dbReference>
<evidence type="ECO:0000256" key="2">
    <source>
        <dbReference type="ARBA" id="ARBA00011738"/>
    </source>
</evidence>
<comment type="cofactor">
    <cofactor evidence="8">
        <name>Zn(2+)</name>
        <dbReference type="ChEBI" id="CHEBI:29105"/>
    </cofactor>
    <text evidence="8">Binds 1 zinc ion per subunit.</text>
</comment>
<feature type="domain" description="CMP/dCMP-type deaminase" evidence="9">
    <location>
        <begin position="9"/>
        <end position="141"/>
    </location>
</feature>
<dbReference type="PANTHER" id="PTHR11079:SF202">
    <property type="entry name" value="TRNA-SPECIFIC ADENOSINE DEAMINASE"/>
    <property type="match status" value="1"/>
</dbReference>
<keyword evidence="4 8" id="KW-0479">Metal-binding</keyword>
<proteinExistence type="inferred from homology"/>
<dbReference type="GO" id="GO:0052717">
    <property type="term" value="F:tRNA-specific adenosine-34 deaminase activity"/>
    <property type="evidence" value="ECO:0007669"/>
    <property type="project" value="UniProtKB-UniRule"/>
</dbReference>
<dbReference type="GO" id="GO:0008270">
    <property type="term" value="F:zinc ion binding"/>
    <property type="evidence" value="ECO:0007669"/>
    <property type="project" value="UniProtKB-UniRule"/>
</dbReference>
<dbReference type="FunFam" id="3.40.140.10:FF:000005">
    <property type="entry name" value="tRNA-specific adenosine deaminase"/>
    <property type="match status" value="1"/>
</dbReference>
<evidence type="ECO:0000313" key="10">
    <source>
        <dbReference type="EMBL" id="HIT85579.1"/>
    </source>
</evidence>
<reference evidence="10" key="1">
    <citation type="submission" date="2020-10" db="EMBL/GenBank/DDBJ databases">
        <authorList>
            <person name="Gilroy R."/>
        </authorList>
    </citation>
    <scope>NUCLEOTIDE SEQUENCE</scope>
    <source>
        <strain evidence="10">CHK181-108</strain>
    </source>
</reference>
<evidence type="ECO:0000256" key="7">
    <source>
        <dbReference type="ARBA" id="ARBA00048045"/>
    </source>
</evidence>
<dbReference type="CDD" id="cd01285">
    <property type="entry name" value="nucleoside_deaminase"/>
    <property type="match status" value="1"/>
</dbReference>
<comment type="subunit">
    <text evidence="2 8">Homodimer.</text>
</comment>
<dbReference type="InterPro" id="IPR028883">
    <property type="entry name" value="tRNA_aden_deaminase"/>
</dbReference>
<feature type="binding site" evidence="8">
    <location>
        <position position="60"/>
    </location>
    <ligand>
        <name>Zn(2+)</name>
        <dbReference type="ChEBI" id="CHEBI:29105"/>
        <note>catalytic</note>
    </ligand>
</feature>
<dbReference type="Gene3D" id="3.40.140.10">
    <property type="entry name" value="Cytidine Deaminase, domain 2"/>
    <property type="match status" value="1"/>
</dbReference>
<dbReference type="AlphaFoldDB" id="A0A9D1H504"/>
<evidence type="ECO:0000256" key="6">
    <source>
        <dbReference type="ARBA" id="ARBA00022833"/>
    </source>
</evidence>
<keyword evidence="3 8" id="KW-0819">tRNA processing</keyword>
<dbReference type="PANTHER" id="PTHR11079">
    <property type="entry name" value="CYTOSINE DEAMINASE FAMILY MEMBER"/>
    <property type="match status" value="1"/>
</dbReference>
<dbReference type="InterPro" id="IPR002125">
    <property type="entry name" value="CMP_dCMP_dom"/>
</dbReference>
<evidence type="ECO:0000256" key="4">
    <source>
        <dbReference type="ARBA" id="ARBA00022723"/>
    </source>
</evidence>
<dbReference type="SUPFAM" id="SSF53927">
    <property type="entry name" value="Cytidine deaminase-like"/>
    <property type="match status" value="1"/>
</dbReference>
<reference evidence="10" key="2">
    <citation type="journal article" date="2021" name="PeerJ">
        <title>Extensive microbial diversity within the chicken gut microbiome revealed by metagenomics and culture.</title>
        <authorList>
            <person name="Gilroy R."/>
            <person name="Ravi A."/>
            <person name="Getino M."/>
            <person name="Pursley I."/>
            <person name="Horton D.L."/>
            <person name="Alikhan N.F."/>
            <person name="Baker D."/>
            <person name="Gharbi K."/>
            <person name="Hall N."/>
            <person name="Watson M."/>
            <person name="Adriaenssens E.M."/>
            <person name="Foster-Nyarko E."/>
            <person name="Jarju S."/>
            <person name="Secka A."/>
            <person name="Antonio M."/>
            <person name="Oren A."/>
            <person name="Chaudhuri R.R."/>
            <person name="La Ragione R."/>
            <person name="Hildebrand F."/>
            <person name="Pallen M.J."/>
        </authorList>
    </citation>
    <scope>NUCLEOTIDE SEQUENCE</scope>
    <source>
        <strain evidence="10">CHK181-108</strain>
    </source>
</reference>
<dbReference type="InterPro" id="IPR016192">
    <property type="entry name" value="APOBEC/CMP_deaminase_Zn-bd"/>
</dbReference>
<keyword evidence="5 8" id="KW-0378">Hydrolase</keyword>
<dbReference type="Proteomes" id="UP000824165">
    <property type="component" value="Unassembled WGS sequence"/>
</dbReference>
<accession>A0A9D1H504</accession>
<dbReference type="NCBIfam" id="NF008113">
    <property type="entry name" value="PRK10860.1"/>
    <property type="match status" value="1"/>
</dbReference>
<dbReference type="InterPro" id="IPR016193">
    <property type="entry name" value="Cytidine_deaminase-like"/>
</dbReference>
<evidence type="ECO:0000256" key="3">
    <source>
        <dbReference type="ARBA" id="ARBA00022694"/>
    </source>
</evidence>
<organism evidence="10 11">
    <name type="scientific">Candidatus Ornithomonoglobus intestinigallinarum</name>
    <dbReference type="NCBI Taxonomy" id="2840894"/>
    <lineage>
        <taxon>Bacteria</taxon>
        <taxon>Bacillati</taxon>
        <taxon>Bacillota</taxon>
        <taxon>Clostridia</taxon>
        <taxon>Candidatus Ornithomonoglobus</taxon>
    </lineage>
</organism>
<evidence type="ECO:0000256" key="8">
    <source>
        <dbReference type="HAMAP-Rule" id="MF_00972"/>
    </source>
</evidence>
<comment type="function">
    <text evidence="8">Catalyzes the deamination of adenosine to inosine at the wobble position 34 of tRNA(Arg2).</text>
</comment>
<feature type="active site" description="Proton donor" evidence="8">
    <location>
        <position position="62"/>
    </location>
</feature>
<evidence type="ECO:0000313" key="11">
    <source>
        <dbReference type="Proteomes" id="UP000824165"/>
    </source>
</evidence>
<comment type="catalytic activity">
    <reaction evidence="7 8">
        <text>adenosine(34) in tRNA + H2O + H(+) = inosine(34) in tRNA + NH4(+)</text>
        <dbReference type="Rhea" id="RHEA:43168"/>
        <dbReference type="Rhea" id="RHEA-COMP:10373"/>
        <dbReference type="Rhea" id="RHEA-COMP:10374"/>
        <dbReference type="ChEBI" id="CHEBI:15377"/>
        <dbReference type="ChEBI" id="CHEBI:15378"/>
        <dbReference type="ChEBI" id="CHEBI:28938"/>
        <dbReference type="ChEBI" id="CHEBI:74411"/>
        <dbReference type="ChEBI" id="CHEBI:82852"/>
        <dbReference type="EC" id="3.5.4.33"/>
    </reaction>
</comment>
<dbReference type="PROSITE" id="PS00903">
    <property type="entry name" value="CYT_DCMP_DEAMINASES_1"/>
    <property type="match status" value="1"/>
</dbReference>
<gene>
    <name evidence="8" type="primary">tadA</name>
    <name evidence="10" type="ORF">IAA60_06700</name>
</gene>
<keyword evidence="6 8" id="KW-0862">Zinc</keyword>
<feature type="binding site" evidence="8">
    <location>
        <position position="93"/>
    </location>
    <ligand>
        <name>Zn(2+)</name>
        <dbReference type="ChEBI" id="CHEBI:29105"/>
        <note>catalytic</note>
    </ligand>
</feature>
<dbReference type="HAMAP" id="MF_00972">
    <property type="entry name" value="tRNA_aden_deaminase"/>
    <property type="match status" value="1"/>
</dbReference>
<dbReference type="GO" id="GO:0002100">
    <property type="term" value="P:tRNA wobble adenosine to inosine editing"/>
    <property type="evidence" value="ECO:0007669"/>
    <property type="project" value="UniProtKB-UniRule"/>
</dbReference>
<comment type="similarity">
    <text evidence="1">Belongs to the cytidine and deoxycytidylate deaminase family. ADAT2 subfamily.</text>
</comment>
<evidence type="ECO:0000256" key="1">
    <source>
        <dbReference type="ARBA" id="ARBA00010669"/>
    </source>
</evidence>
<sequence length="162" mass="17759">MEDKTAKGTEPEKFMKEAIRQAKKAEKIAETPVGAVIVKDGAVIARGYNKRETKQNALCHAEISAINKACKKTGSWRLTGCELYVTLEPCPMCSGAIINSRIDKVFFGAYDKKAGCCGSAADLFQKGMFNHLPEIHGGILESECAGLLTGFFRRLRAEKKKK</sequence>
<name>A0A9D1H504_9FIRM</name>
<evidence type="ECO:0000259" key="9">
    <source>
        <dbReference type="PROSITE" id="PS51747"/>
    </source>
</evidence>
<protein>
    <recommendedName>
        <fullName evidence="8">tRNA-specific adenosine deaminase</fullName>
        <ecNumber evidence="8">3.5.4.33</ecNumber>
    </recommendedName>
</protein>
<evidence type="ECO:0000256" key="5">
    <source>
        <dbReference type="ARBA" id="ARBA00022801"/>
    </source>
</evidence>
<feature type="binding site" evidence="8">
    <location>
        <position position="90"/>
    </location>
    <ligand>
        <name>Zn(2+)</name>
        <dbReference type="ChEBI" id="CHEBI:29105"/>
        <note>catalytic</note>
    </ligand>
</feature>
<dbReference type="EC" id="3.5.4.33" evidence="8"/>
<comment type="caution">
    <text evidence="10">The sequence shown here is derived from an EMBL/GenBank/DDBJ whole genome shotgun (WGS) entry which is preliminary data.</text>
</comment>